<evidence type="ECO:0000256" key="8">
    <source>
        <dbReference type="PROSITE-ProRule" id="PRU00433"/>
    </source>
</evidence>
<evidence type="ECO:0000256" key="1">
    <source>
        <dbReference type="ARBA" id="ARBA00004418"/>
    </source>
</evidence>
<evidence type="ECO:0000256" key="2">
    <source>
        <dbReference type="ARBA" id="ARBA00022617"/>
    </source>
</evidence>
<keyword evidence="3 8" id="KW-0479">Metal-binding</keyword>
<evidence type="ECO:0000313" key="11">
    <source>
        <dbReference type="Proteomes" id="UP000191820"/>
    </source>
</evidence>
<sequence>MIAEPLSTPDIDDIEYPVDMPPSAEEIMLGKYLFFDPQLSGNHTISCATCHNPDNGFGDGLKLSAGHDGKPLTRHTPPLYNLAWSSSLFWDGRASSLEHQVLMPIYNPSEMNLSEKVLLKRIAKSQFYQSKFKQVYQQTDITPHLISQALAAFMRNIITNNSPFDEYLAGAENALSPQAKNGLALFEGKAKCIECHDGANFTDDSFHSLGIAFEDKGRANVIKDNSLAYRFKTPTLRNITLTAPYMHNGSLPDLESVMTFYNDGGGSGPNKDKLMEPLSLSQSEIRDLIAFLSALTDPVLIARPPSMTKAQISPNEMHK</sequence>
<comment type="subcellular location">
    <subcellularLocation>
        <location evidence="1">Periplasm</location>
    </subcellularLocation>
</comment>
<dbReference type="Pfam" id="PF03150">
    <property type="entry name" value="CCP_MauG"/>
    <property type="match status" value="1"/>
</dbReference>
<evidence type="ECO:0000256" key="3">
    <source>
        <dbReference type="ARBA" id="ARBA00022723"/>
    </source>
</evidence>
<keyword evidence="6" id="KW-0560">Oxidoreductase</keyword>
<reference evidence="10 11" key="1">
    <citation type="submission" date="2017-03" db="EMBL/GenBank/DDBJ databases">
        <title>Genome sequencing of Shewanella japonica KCTC 22435.</title>
        <authorList>
            <person name="Kim K.M."/>
        </authorList>
    </citation>
    <scope>NUCLEOTIDE SEQUENCE [LARGE SCALE GENOMIC DNA]</scope>
    <source>
        <strain evidence="10 11">KCTC 22435</strain>
    </source>
</reference>
<dbReference type="EMBL" id="CP020472">
    <property type="protein sequence ID" value="ARD22627.1"/>
    <property type="molecule type" value="Genomic_DNA"/>
</dbReference>
<evidence type="ECO:0000256" key="5">
    <source>
        <dbReference type="ARBA" id="ARBA00022764"/>
    </source>
</evidence>
<keyword evidence="5" id="KW-0574">Periplasm</keyword>
<evidence type="ECO:0000259" key="9">
    <source>
        <dbReference type="PROSITE" id="PS51007"/>
    </source>
</evidence>
<dbReference type="InterPro" id="IPR004852">
    <property type="entry name" value="Di-haem_cyt_c_peroxidsae"/>
</dbReference>
<keyword evidence="7 8" id="KW-0408">Iron</keyword>
<dbReference type="PANTHER" id="PTHR30600:SF10">
    <property type="entry name" value="BLL6722 PROTEIN"/>
    <property type="match status" value="1"/>
</dbReference>
<keyword evidence="10" id="KW-0575">Peroxidase</keyword>
<dbReference type="PIRSF" id="PIRSF000294">
    <property type="entry name" value="Cytochrome-c_peroxidase"/>
    <property type="match status" value="1"/>
</dbReference>
<dbReference type="InterPro" id="IPR026259">
    <property type="entry name" value="MauG/Cytc_peroxidase"/>
</dbReference>
<dbReference type="RefSeq" id="WP_162928449.1">
    <property type="nucleotide sequence ID" value="NZ_QPQU01000006.1"/>
</dbReference>
<evidence type="ECO:0000256" key="4">
    <source>
        <dbReference type="ARBA" id="ARBA00022729"/>
    </source>
</evidence>
<accession>A0ABN4YHG9</accession>
<name>A0ABN4YHG9_9GAMM</name>
<proteinExistence type="predicted"/>
<evidence type="ECO:0000256" key="6">
    <source>
        <dbReference type="ARBA" id="ARBA00023002"/>
    </source>
</evidence>
<dbReference type="InterPro" id="IPR036909">
    <property type="entry name" value="Cyt_c-like_dom_sf"/>
</dbReference>
<keyword evidence="4" id="KW-0732">Signal</keyword>
<dbReference type="InterPro" id="IPR051395">
    <property type="entry name" value="Cytochrome_c_Peroxidase/MauG"/>
</dbReference>
<gene>
    <name evidence="10" type="ORF">SJ2017_2337</name>
</gene>
<dbReference type="SUPFAM" id="SSF46626">
    <property type="entry name" value="Cytochrome c"/>
    <property type="match status" value="2"/>
</dbReference>
<keyword evidence="11" id="KW-1185">Reference proteome</keyword>
<organism evidence="10 11">
    <name type="scientific">Shewanella japonica</name>
    <dbReference type="NCBI Taxonomy" id="93973"/>
    <lineage>
        <taxon>Bacteria</taxon>
        <taxon>Pseudomonadati</taxon>
        <taxon>Pseudomonadota</taxon>
        <taxon>Gammaproteobacteria</taxon>
        <taxon>Alteromonadales</taxon>
        <taxon>Shewanellaceae</taxon>
        <taxon>Shewanella</taxon>
    </lineage>
</organism>
<dbReference type="InterPro" id="IPR009056">
    <property type="entry name" value="Cyt_c-like_dom"/>
</dbReference>
<dbReference type="GO" id="GO:0004601">
    <property type="term" value="F:peroxidase activity"/>
    <property type="evidence" value="ECO:0007669"/>
    <property type="project" value="UniProtKB-KW"/>
</dbReference>
<protein>
    <submittedName>
        <fullName evidence="10">Cytochrome-c peroxidase</fullName>
    </submittedName>
</protein>
<dbReference type="PANTHER" id="PTHR30600">
    <property type="entry name" value="CYTOCHROME C PEROXIDASE-RELATED"/>
    <property type="match status" value="1"/>
</dbReference>
<keyword evidence="2 8" id="KW-0349">Heme</keyword>
<dbReference type="Proteomes" id="UP000191820">
    <property type="component" value="Chromosome"/>
</dbReference>
<evidence type="ECO:0000256" key="7">
    <source>
        <dbReference type="ARBA" id="ARBA00023004"/>
    </source>
</evidence>
<dbReference type="Gene3D" id="1.10.760.10">
    <property type="entry name" value="Cytochrome c-like domain"/>
    <property type="match status" value="2"/>
</dbReference>
<feature type="domain" description="Cytochrome c" evidence="9">
    <location>
        <begin position="177"/>
        <end position="296"/>
    </location>
</feature>
<dbReference type="PROSITE" id="PS51007">
    <property type="entry name" value="CYTC"/>
    <property type="match status" value="1"/>
</dbReference>
<evidence type="ECO:0000313" key="10">
    <source>
        <dbReference type="EMBL" id="ARD22627.1"/>
    </source>
</evidence>
<dbReference type="Pfam" id="PF21419">
    <property type="entry name" value="RoxA-like_Cyt-c"/>
    <property type="match status" value="1"/>
</dbReference>